<dbReference type="SUPFAM" id="SSF110857">
    <property type="entry name" value="Gamma-glutamyl cyclotransferase-like"/>
    <property type="match status" value="1"/>
</dbReference>
<sequence length="177" mass="19427">MPVCLGHFWWGAERPTKNAPVLTALAVALTQRRLTVAKFVKVFVYGTLKPGECNYESYCVGQVVEVQPAVAHGELFDLPFDYPAMAQGDRSVHGYLLSFADVAILSDLDELEDYSPDRADVENEYVRQEVEVFSPEGQSLGTAWVYLMSAARAIGMGGVLLPDGKWTAAEKAAETSY</sequence>
<comment type="caution">
    <text evidence="2">The sequence shown here is derived from an EMBL/GenBank/DDBJ whole genome shotgun (WGS) entry which is preliminary data.</text>
</comment>
<dbReference type="EMBL" id="JAHHHD010000026">
    <property type="protein sequence ID" value="MBW4660826.1"/>
    <property type="molecule type" value="Genomic_DNA"/>
</dbReference>
<protein>
    <submittedName>
        <fullName evidence="2">Gamma-glutamylcyclotransferase</fullName>
    </submittedName>
</protein>
<reference evidence="2" key="1">
    <citation type="submission" date="2021-05" db="EMBL/GenBank/DDBJ databases">
        <authorList>
            <person name="Pietrasiak N."/>
            <person name="Ward R."/>
            <person name="Stajich J.E."/>
            <person name="Kurbessoian T."/>
        </authorList>
    </citation>
    <scope>NUCLEOTIDE SEQUENCE</scope>
    <source>
        <strain evidence="2">UHER 2000/2452</strain>
    </source>
</reference>
<dbReference type="CDD" id="cd06661">
    <property type="entry name" value="GGCT_like"/>
    <property type="match status" value="1"/>
</dbReference>
<feature type="domain" description="Gamma-glutamylcyclotransferase AIG2-like" evidence="1">
    <location>
        <begin position="42"/>
        <end position="167"/>
    </location>
</feature>
<accession>A0A951QFD2</accession>
<dbReference type="Proteomes" id="UP000757435">
    <property type="component" value="Unassembled WGS sequence"/>
</dbReference>
<proteinExistence type="predicted"/>
<evidence type="ECO:0000259" key="1">
    <source>
        <dbReference type="Pfam" id="PF06094"/>
    </source>
</evidence>
<dbReference type="InterPro" id="IPR009288">
    <property type="entry name" value="AIG2-like_dom"/>
</dbReference>
<organism evidence="2 3">
    <name type="scientific">Drouetiella hepatica Uher 2000/2452</name>
    <dbReference type="NCBI Taxonomy" id="904376"/>
    <lineage>
        <taxon>Bacteria</taxon>
        <taxon>Bacillati</taxon>
        <taxon>Cyanobacteriota</taxon>
        <taxon>Cyanophyceae</taxon>
        <taxon>Oculatellales</taxon>
        <taxon>Oculatellaceae</taxon>
        <taxon>Drouetiella</taxon>
    </lineage>
</organism>
<dbReference type="InterPro" id="IPR013024">
    <property type="entry name" value="GGCT-like"/>
</dbReference>
<dbReference type="Pfam" id="PF06094">
    <property type="entry name" value="GGACT"/>
    <property type="match status" value="1"/>
</dbReference>
<evidence type="ECO:0000313" key="2">
    <source>
        <dbReference type="EMBL" id="MBW4660826.1"/>
    </source>
</evidence>
<gene>
    <name evidence="2" type="ORF">KME15_19300</name>
</gene>
<evidence type="ECO:0000313" key="3">
    <source>
        <dbReference type="Proteomes" id="UP000757435"/>
    </source>
</evidence>
<dbReference type="InterPro" id="IPR036568">
    <property type="entry name" value="GGCT-like_sf"/>
</dbReference>
<dbReference type="AlphaFoldDB" id="A0A951QFD2"/>
<reference evidence="2" key="2">
    <citation type="journal article" date="2022" name="Microbiol. Resour. Announc.">
        <title>Metagenome Sequencing to Explore Phylogenomics of Terrestrial Cyanobacteria.</title>
        <authorList>
            <person name="Ward R.D."/>
            <person name="Stajich J.E."/>
            <person name="Johansen J.R."/>
            <person name="Huntemann M."/>
            <person name="Clum A."/>
            <person name="Foster B."/>
            <person name="Foster B."/>
            <person name="Roux S."/>
            <person name="Palaniappan K."/>
            <person name="Varghese N."/>
            <person name="Mukherjee S."/>
            <person name="Reddy T.B.K."/>
            <person name="Daum C."/>
            <person name="Copeland A."/>
            <person name="Chen I.A."/>
            <person name="Ivanova N.N."/>
            <person name="Kyrpides N.C."/>
            <person name="Shapiro N."/>
            <person name="Eloe-Fadrosh E.A."/>
            <person name="Pietrasiak N."/>
        </authorList>
    </citation>
    <scope>NUCLEOTIDE SEQUENCE</scope>
    <source>
        <strain evidence="2">UHER 2000/2452</strain>
    </source>
</reference>
<name>A0A951QFD2_9CYAN</name>
<dbReference type="Gene3D" id="3.10.490.10">
    <property type="entry name" value="Gamma-glutamyl cyclotransferase-like"/>
    <property type="match status" value="1"/>
</dbReference>